<dbReference type="Pfam" id="PF00046">
    <property type="entry name" value="Homeodomain"/>
    <property type="match status" value="1"/>
</dbReference>
<reference evidence="8 9" key="1">
    <citation type="submission" date="2022-05" db="EMBL/GenBank/DDBJ databases">
        <authorList>
            <consortium name="Genoscope - CEA"/>
            <person name="William W."/>
        </authorList>
    </citation>
    <scope>NUCLEOTIDE SEQUENCE [LARGE SCALE GENOMIC DNA]</scope>
</reference>
<dbReference type="SUPFAM" id="SSF46689">
    <property type="entry name" value="Homeodomain-like"/>
    <property type="match status" value="1"/>
</dbReference>
<keyword evidence="1 4" id="KW-0238">DNA-binding</keyword>
<dbReference type="PANTHER" id="PTHR24327:SF41">
    <property type="entry name" value="BRAIN-SPECIFIC HOMEOBOX PROTEIN"/>
    <property type="match status" value="1"/>
</dbReference>
<feature type="region of interest" description="Disordered" evidence="6">
    <location>
        <begin position="49"/>
        <end position="111"/>
    </location>
</feature>
<dbReference type="PANTHER" id="PTHR24327">
    <property type="entry name" value="HOMEOBOX PROTEIN"/>
    <property type="match status" value="1"/>
</dbReference>
<dbReference type="InterPro" id="IPR050460">
    <property type="entry name" value="Distal-less_Homeobox_TF"/>
</dbReference>
<evidence type="ECO:0000256" key="6">
    <source>
        <dbReference type="SAM" id="MobiDB-lite"/>
    </source>
</evidence>
<dbReference type="CDD" id="cd00086">
    <property type="entry name" value="homeodomain"/>
    <property type="match status" value="1"/>
</dbReference>
<comment type="caution">
    <text evidence="8">The sequence shown here is derived from an EMBL/GenBank/DDBJ whole genome shotgun (WGS) entry which is preliminary data.</text>
</comment>
<evidence type="ECO:0000259" key="7">
    <source>
        <dbReference type="PROSITE" id="PS50071"/>
    </source>
</evidence>
<accession>A0ABN8MY48</accession>
<evidence type="ECO:0000256" key="3">
    <source>
        <dbReference type="ARBA" id="ARBA00023242"/>
    </source>
</evidence>
<dbReference type="Proteomes" id="UP001159427">
    <property type="component" value="Unassembled WGS sequence"/>
</dbReference>
<feature type="DNA-binding region" description="Homeobox" evidence="4">
    <location>
        <begin position="105"/>
        <end position="164"/>
    </location>
</feature>
<dbReference type="SMART" id="SM00389">
    <property type="entry name" value="HOX"/>
    <property type="match status" value="1"/>
</dbReference>
<sequence>MECHQMKSVISLVDSLVRSTHVSRSRIRTKSPTDFSICSILGVESDVTQSSSSSECNSDTSPPLSPYSDCAASPRPSYSATSLPLTPYSDVKSSSSDSDSEPDQTKKKRQRFSPIEVWELERAFRRRPYLLKEDEEELVQRLGITTKSLKYWFQNRRAKSRKLERKISSLCQTSPSNQFVSQPYPDHWKQGERVSCPAMESYFRDINQRTVVSRQLSVKSNRVPKLHPDQFTIRPVEPARLPYSRAPYRYQPY</sequence>
<evidence type="ECO:0000256" key="2">
    <source>
        <dbReference type="ARBA" id="ARBA00023155"/>
    </source>
</evidence>
<feature type="domain" description="Homeobox" evidence="7">
    <location>
        <begin position="103"/>
        <end position="163"/>
    </location>
</feature>
<dbReference type="InterPro" id="IPR001356">
    <property type="entry name" value="HD"/>
</dbReference>
<keyword evidence="3 4" id="KW-0539">Nucleus</keyword>
<dbReference type="InterPro" id="IPR009057">
    <property type="entry name" value="Homeodomain-like_sf"/>
</dbReference>
<dbReference type="EMBL" id="CALNXI010000699">
    <property type="protein sequence ID" value="CAH3035423.1"/>
    <property type="molecule type" value="Genomic_DNA"/>
</dbReference>
<evidence type="ECO:0000256" key="4">
    <source>
        <dbReference type="PROSITE-ProRule" id="PRU00108"/>
    </source>
</evidence>
<evidence type="ECO:0000256" key="1">
    <source>
        <dbReference type="ARBA" id="ARBA00023125"/>
    </source>
</evidence>
<dbReference type="PROSITE" id="PS50071">
    <property type="entry name" value="HOMEOBOX_2"/>
    <property type="match status" value="1"/>
</dbReference>
<protein>
    <recommendedName>
        <fullName evidence="7">Homeobox domain-containing protein</fullName>
    </recommendedName>
</protein>
<dbReference type="Gene3D" id="1.10.10.60">
    <property type="entry name" value="Homeodomain-like"/>
    <property type="match status" value="1"/>
</dbReference>
<evidence type="ECO:0000313" key="8">
    <source>
        <dbReference type="EMBL" id="CAH3035423.1"/>
    </source>
</evidence>
<organism evidence="8 9">
    <name type="scientific">Porites evermanni</name>
    <dbReference type="NCBI Taxonomy" id="104178"/>
    <lineage>
        <taxon>Eukaryota</taxon>
        <taxon>Metazoa</taxon>
        <taxon>Cnidaria</taxon>
        <taxon>Anthozoa</taxon>
        <taxon>Hexacorallia</taxon>
        <taxon>Scleractinia</taxon>
        <taxon>Fungiina</taxon>
        <taxon>Poritidae</taxon>
        <taxon>Porites</taxon>
    </lineage>
</organism>
<proteinExistence type="predicted"/>
<name>A0ABN8MY48_9CNID</name>
<feature type="compositionally biased region" description="Low complexity" evidence="6">
    <location>
        <begin position="50"/>
        <end position="61"/>
    </location>
</feature>
<gene>
    <name evidence="8" type="ORF">PEVE_00039500</name>
</gene>
<evidence type="ECO:0000313" key="9">
    <source>
        <dbReference type="Proteomes" id="UP001159427"/>
    </source>
</evidence>
<keyword evidence="9" id="KW-1185">Reference proteome</keyword>
<comment type="subcellular location">
    <subcellularLocation>
        <location evidence="4 5">Nucleus</location>
    </subcellularLocation>
</comment>
<evidence type="ECO:0000256" key="5">
    <source>
        <dbReference type="RuleBase" id="RU000682"/>
    </source>
</evidence>
<keyword evidence="2 4" id="KW-0371">Homeobox</keyword>